<dbReference type="Proteomes" id="UP000002592">
    <property type="component" value="Chromosome"/>
</dbReference>
<dbReference type="KEGG" id="pme:NATL1_12551"/>
<protein>
    <submittedName>
        <fullName evidence="1">Uncharacterized protein</fullName>
    </submittedName>
</protein>
<gene>
    <name evidence="1" type="ordered locus">NATL1_12551</name>
</gene>
<dbReference type="AlphaFoldDB" id="A2C2V3"/>
<evidence type="ECO:0000313" key="2">
    <source>
        <dbReference type="Proteomes" id="UP000002592"/>
    </source>
</evidence>
<dbReference type="EMBL" id="CP000553">
    <property type="protein sequence ID" value="ABM75813.1"/>
    <property type="molecule type" value="Genomic_DNA"/>
</dbReference>
<proteinExistence type="predicted"/>
<evidence type="ECO:0000313" key="1">
    <source>
        <dbReference type="EMBL" id="ABM75813.1"/>
    </source>
</evidence>
<organism evidence="1 2">
    <name type="scientific">Prochlorococcus marinus (strain NATL1A)</name>
    <dbReference type="NCBI Taxonomy" id="167555"/>
    <lineage>
        <taxon>Bacteria</taxon>
        <taxon>Bacillati</taxon>
        <taxon>Cyanobacteriota</taxon>
        <taxon>Cyanophyceae</taxon>
        <taxon>Synechococcales</taxon>
        <taxon>Prochlorococcaceae</taxon>
        <taxon>Prochlorococcus</taxon>
    </lineage>
</organism>
<reference evidence="2" key="1">
    <citation type="journal article" date="2007" name="PLoS Genet.">
        <title>Patterns and implications of gene gain and loss in the evolution of Prochlorococcus.</title>
        <authorList>
            <person name="Kettler G.C."/>
            <person name="Martiny A.C."/>
            <person name="Huang K."/>
            <person name="Zucker J."/>
            <person name="Coleman M.L."/>
            <person name="Rodrigue S."/>
            <person name="Chen F."/>
            <person name="Lapidus A."/>
            <person name="Ferriera S."/>
            <person name="Johnson J."/>
            <person name="Steglich C."/>
            <person name="Church G.M."/>
            <person name="Richardson P."/>
            <person name="Chisholm S.W."/>
        </authorList>
    </citation>
    <scope>NUCLEOTIDE SEQUENCE [LARGE SCALE GENOMIC DNA]</scope>
    <source>
        <strain evidence="2">NATL1A</strain>
    </source>
</reference>
<name>A2C2V3_PROM1</name>
<sequence length="43" mass="4570">MTCMKEGLSTFLSQNTKTVCSISGLMGLATITQPLEEKSFADG</sequence>
<dbReference type="HOGENOM" id="CLU_3238124_0_0_3"/>
<accession>A2C2V3</accession>